<proteinExistence type="predicted"/>
<reference evidence="4" key="2">
    <citation type="submission" date="2010-04" db="EMBL/GenBank/DDBJ databases">
        <authorList>
            <person name="Buell R."/>
            <person name="Hamilton J."/>
            <person name="Hostetler J."/>
        </authorList>
    </citation>
    <scope>NUCLEOTIDE SEQUENCE [LARGE SCALE GENOMIC DNA]</scope>
    <source>
        <strain evidence="4">DAOM:BR144</strain>
    </source>
</reference>
<dbReference type="InParanoid" id="K3WE92"/>
<dbReference type="AlphaFoldDB" id="K3WE92"/>
<dbReference type="eggNOG" id="ENOG502S0CZ">
    <property type="taxonomic scope" value="Eukaryota"/>
</dbReference>
<sequence>MQKRETTINYLDSSSTIKKKSPTSGALLKESMKANLSAAEATAQLKVLCRKFAALTEKVKEETKVREEAEREVRRLKAILDGNNAPVISSCRAESQAYMRDLKAAHDKTKQELRFEKEKNAMLVSKALELEKEKNALLAVAQAAVPMPEATPSRQTKWDKEQAQKIQATLKMTIEELQDELNRKQEELESYKERFQRERSRTKQLEDEVRSREMAERNAERVRKQLETDLREAEQEITREQENAHRVHERAQEDRMIRDSLEEQLETLNEVNAALEQRCNALVRRVELSACVTQDCKDLKMQLRDAEIDNETLVRTIHDIKEQDFLREKELKGAIESAKDETRQVELHVKELEADLISLRAQNSLFSEWMLVRNENALITKKDLRDNGGNAASPHPSTILTATT</sequence>
<reference evidence="3" key="3">
    <citation type="submission" date="2015-02" db="UniProtKB">
        <authorList>
            <consortium name="EnsemblProtists"/>
        </authorList>
    </citation>
    <scope>IDENTIFICATION</scope>
    <source>
        <strain evidence="3">DAOM BR144</strain>
    </source>
</reference>
<dbReference type="Proteomes" id="UP000019132">
    <property type="component" value="Unassembled WGS sequence"/>
</dbReference>
<evidence type="ECO:0000313" key="3">
    <source>
        <dbReference type="EnsemblProtists" id="PYU1_T003283"/>
    </source>
</evidence>
<keyword evidence="4" id="KW-1185">Reference proteome</keyword>
<reference evidence="4" key="1">
    <citation type="journal article" date="2010" name="Genome Biol.">
        <title>Genome sequence of the necrotrophic plant pathogen Pythium ultimum reveals original pathogenicity mechanisms and effector repertoire.</title>
        <authorList>
            <person name="Levesque C.A."/>
            <person name="Brouwer H."/>
            <person name="Cano L."/>
            <person name="Hamilton J.P."/>
            <person name="Holt C."/>
            <person name="Huitema E."/>
            <person name="Raffaele S."/>
            <person name="Robideau G.P."/>
            <person name="Thines M."/>
            <person name="Win J."/>
            <person name="Zerillo M.M."/>
            <person name="Beakes G.W."/>
            <person name="Boore J.L."/>
            <person name="Busam D."/>
            <person name="Dumas B."/>
            <person name="Ferriera S."/>
            <person name="Fuerstenberg S.I."/>
            <person name="Gachon C.M."/>
            <person name="Gaulin E."/>
            <person name="Govers F."/>
            <person name="Grenville-Briggs L."/>
            <person name="Horner N."/>
            <person name="Hostetler J."/>
            <person name="Jiang R.H."/>
            <person name="Johnson J."/>
            <person name="Krajaejun T."/>
            <person name="Lin H."/>
            <person name="Meijer H.J."/>
            <person name="Moore B."/>
            <person name="Morris P."/>
            <person name="Phuntmart V."/>
            <person name="Puiu D."/>
            <person name="Shetty J."/>
            <person name="Stajich J.E."/>
            <person name="Tripathy S."/>
            <person name="Wawra S."/>
            <person name="van West P."/>
            <person name="Whitty B.R."/>
            <person name="Coutinho P.M."/>
            <person name="Henrissat B."/>
            <person name="Martin F."/>
            <person name="Thomas P.D."/>
            <person name="Tyler B.M."/>
            <person name="De Vries R.P."/>
            <person name="Kamoun S."/>
            <person name="Yandell M."/>
            <person name="Tisserat N."/>
            <person name="Buell C.R."/>
        </authorList>
    </citation>
    <scope>NUCLEOTIDE SEQUENCE</scope>
    <source>
        <strain evidence="4">DAOM:BR144</strain>
    </source>
</reference>
<feature type="compositionally biased region" description="Polar residues" evidence="2">
    <location>
        <begin position="395"/>
        <end position="404"/>
    </location>
</feature>
<organism evidence="3 4">
    <name type="scientific">Globisporangium ultimum (strain ATCC 200006 / CBS 805.95 / DAOM BR144)</name>
    <name type="common">Pythium ultimum</name>
    <dbReference type="NCBI Taxonomy" id="431595"/>
    <lineage>
        <taxon>Eukaryota</taxon>
        <taxon>Sar</taxon>
        <taxon>Stramenopiles</taxon>
        <taxon>Oomycota</taxon>
        <taxon>Peronosporomycetes</taxon>
        <taxon>Pythiales</taxon>
        <taxon>Pythiaceae</taxon>
        <taxon>Globisporangium</taxon>
    </lineage>
</organism>
<feature type="region of interest" description="Disordered" evidence="2">
    <location>
        <begin position="1"/>
        <end position="23"/>
    </location>
</feature>
<dbReference type="HOGENOM" id="CLU_027042_0_0_1"/>
<feature type="coiled-coil region" evidence="1">
    <location>
        <begin position="52"/>
        <end position="119"/>
    </location>
</feature>
<evidence type="ECO:0000256" key="1">
    <source>
        <dbReference type="SAM" id="Coils"/>
    </source>
</evidence>
<dbReference type="STRING" id="431595.K3WE92"/>
<protein>
    <submittedName>
        <fullName evidence="3">Uncharacterized protein</fullName>
    </submittedName>
</protein>
<evidence type="ECO:0000313" key="4">
    <source>
        <dbReference type="Proteomes" id="UP000019132"/>
    </source>
</evidence>
<feature type="region of interest" description="Disordered" evidence="2">
    <location>
        <begin position="199"/>
        <end position="221"/>
    </location>
</feature>
<feature type="region of interest" description="Disordered" evidence="2">
    <location>
        <begin position="384"/>
        <end position="404"/>
    </location>
</feature>
<name>K3WE92_GLOUD</name>
<accession>K3WE92</accession>
<keyword evidence="1" id="KW-0175">Coiled coil</keyword>
<evidence type="ECO:0000256" key="2">
    <source>
        <dbReference type="SAM" id="MobiDB-lite"/>
    </source>
</evidence>
<dbReference type="EnsemblProtists" id="PYU1_T003283">
    <property type="protein sequence ID" value="PYU1_T003283"/>
    <property type="gene ID" value="PYU1_G003275"/>
</dbReference>
<dbReference type="VEuPathDB" id="FungiDB:PYU1_G003275"/>
<dbReference type="EMBL" id="GL376603">
    <property type="status" value="NOT_ANNOTATED_CDS"/>
    <property type="molecule type" value="Genomic_DNA"/>
</dbReference>